<feature type="binding site" evidence="1">
    <location>
        <begin position="193"/>
        <end position="200"/>
    </location>
    <ligand>
        <name>ATP</name>
        <dbReference type="ChEBI" id="CHEBI:30616"/>
    </ligand>
</feature>
<keyword evidence="1" id="KW-1194">Viral DNA replication</keyword>
<keyword evidence="4" id="KW-1185">Reference proteome</keyword>
<dbReference type="GO" id="GO:0005524">
    <property type="term" value="F:ATP binding"/>
    <property type="evidence" value="ECO:0007669"/>
    <property type="project" value="UniProtKB-UniRule"/>
</dbReference>
<dbReference type="Gene3D" id="3.40.50.300">
    <property type="entry name" value="P-loop containing nucleotide triphosphate hydrolases"/>
    <property type="match status" value="1"/>
</dbReference>
<dbReference type="PANTHER" id="PTHR30153:SF2">
    <property type="entry name" value="REPLICATIVE DNA HELICASE"/>
    <property type="match status" value="1"/>
</dbReference>
<keyword evidence="1" id="KW-0067">ATP-binding</keyword>
<comment type="function">
    <text evidence="1">ATP-dependent DNA helicase essential for viral DNA replication and recombination. The helicase moves 5' -&gt; 3' on the lagging strand template, unwinding the DNA duplex ahead of the leading strand polymerase at the replication fork and generating ssDNA for both leading and lagging strand synthesis. Interaction with the primase allows the primase to initiate lagging strand synthesis and fully activates the helicase. Loaded by the helicase assembly factor on replication forks that begin at discrete replication origin sequences, as well as on forks that are created during recombination.</text>
</comment>
<evidence type="ECO:0000256" key="1">
    <source>
        <dbReference type="HAMAP-Rule" id="MF_04155"/>
    </source>
</evidence>
<keyword evidence="1" id="KW-0235">DNA replication</keyword>
<comment type="similarity">
    <text evidence="1">Belongs to the helicase family. DnaB subfamily.</text>
</comment>
<dbReference type="GO" id="GO:0039686">
    <property type="term" value="P:bidirectional double-stranded viral DNA replication"/>
    <property type="evidence" value="ECO:0007669"/>
    <property type="project" value="InterPro"/>
</dbReference>
<keyword evidence="1 3" id="KW-0347">Helicase</keyword>
<dbReference type="PROSITE" id="PS51199">
    <property type="entry name" value="SF4_HELICASE"/>
    <property type="match status" value="1"/>
</dbReference>
<reference evidence="3 4" key="1">
    <citation type="submission" date="2013-12" db="EMBL/GenBank/DDBJ databases">
        <title>Ecological redundancy of diverse viral populations within a natural community.</title>
        <authorList>
            <person name="Gregory A.C."/>
            <person name="LaButti K."/>
            <person name="Copeland A."/>
            <person name="Woyke T."/>
            <person name="Sullivan M.B."/>
        </authorList>
    </citation>
    <scope>NUCLEOTIDE SEQUENCE [LARGE SCALE GENOMIC DNA]</scope>
    <source>
        <strain evidence="3">Syn7803C8</strain>
    </source>
</reference>
<dbReference type="EC" id="3.6.4.-" evidence="1"/>
<dbReference type="EMBL" id="KJ019058">
    <property type="protein sequence ID" value="AIX21499.1"/>
    <property type="molecule type" value="Genomic_DNA"/>
</dbReference>
<name>A0A0E3F7D2_9CAUD</name>
<accession>A0A0E3F7D2</accession>
<sequence>MDRIENLILRSLSHSEGFSRKVIPFIKPDYFHDNAEKVLFEEIAQYIVKYNSNVTVQALSIEVEQRTDLSDSDVKTIRTILDDFDAVTGTDEWMIDSTEKWCKKQAIYNALMESVSIANGDSQTKAEDAIPSILSEALGVSFDSNVGHDYIENAEDRWEYYHQKEDKIPFDIDLLNAITKGGLPNKTLNIALAGTGVGKSLFMCHVAASSLMQGKNVLYITAEMAEEKIAERIDSNLLNVNIKDLSELPKQMFEKKIDAVSKKTQGSLVIKEYPTASAHSGHFKSLLNELKLKKNFTPDIIFIDYLNICASSRIRAGANANSYTLVKSIAEEIRGLAVEFNVPIVSATQTTRSGYGNSDVGITDTSESFGLPATADLMIALISTEELEGLGQIMVKQLKNRYNDPTIHKRFVVGIDRAKMRLYDCEQAAQDDILDSGDDSEEKTSLKDKLAKLSF</sequence>
<feature type="domain" description="SF4 helicase" evidence="2">
    <location>
        <begin position="161"/>
        <end position="429"/>
    </location>
</feature>
<dbReference type="Proteomes" id="UP000185321">
    <property type="component" value="Segment"/>
</dbReference>
<dbReference type="GO" id="GO:0003677">
    <property type="term" value="F:DNA binding"/>
    <property type="evidence" value="ECO:0007669"/>
    <property type="project" value="UniProtKB-KW"/>
</dbReference>
<dbReference type="PANTHER" id="PTHR30153">
    <property type="entry name" value="REPLICATIVE DNA HELICASE DNAB"/>
    <property type="match status" value="1"/>
</dbReference>
<proteinExistence type="inferred from homology"/>
<dbReference type="InterPro" id="IPR007694">
    <property type="entry name" value="DNA_helicase_DnaB-like_C"/>
</dbReference>
<organism evidence="3 4">
    <name type="scientific">Synechococcus phage ACG-2014f_Syn7803C8</name>
    <dbReference type="NCBI Taxonomy" id="2790336"/>
    <lineage>
        <taxon>Viruses</taxon>
        <taxon>Duplodnaviria</taxon>
        <taxon>Heunggongvirae</taxon>
        <taxon>Uroviricota</taxon>
        <taxon>Caudoviricetes</taxon>
        <taxon>Pantevenvirales</taxon>
        <taxon>Kyanoviridae</taxon>
        <taxon>Atlauavirus</taxon>
        <taxon>Atlauavirus tusconc8</taxon>
    </lineage>
</organism>
<keyword evidence="1" id="KW-0378">Hydrolase</keyword>
<dbReference type="GO" id="GO:0003678">
    <property type="term" value="F:DNA helicase activity"/>
    <property type="evidence" value="ECO:0007669"/>
    <property type="project" value="UniProtKB-UniRule"/>
</dbReference>
<dbReference type="Pfam" id="PF03796">
    <property type="entry name" value="DnaB_C"/>
    <property type="match status" value="1"/>
</dbReference>
<comment type="subunit">
    <text evidence="1">Homohexamer. The homohexamer is a trimer of asymmetric dimers. Interacts with the DNA primase; this interaction forms the active primosome complex, which is composed of 6 helicase and 1 primase subunits and expresses full helicase and primase activities. Interacts (via C-terminus) with the helicase assembly factor; this interaction brings about the rapid assembly of the helicase onto ssDNA. Part of the replicase complex that includes the DNA polymerase, the polymerase clamp, the clamp loader complex, the single-stranded DNA binding protein, the primase, the DnaB-like replicative helicase and the helicase assembly factor.</text>
</comment>
<dbReference type="GO" id="GO:0016787">
    <property type="term" value="F:hydrolase activity"/>
    <property type="evidence" value="ECO:0007669"/>
    <property type="project" value="UniProtKB-KW"/>
</dbReference>
<evidence type="ECO:0000259" key="2">
    <source>
        <dbReference type="PROSITE" id="PS51199"/>
    </source>
</evidence>
<dbReference type="SUPFAM" id="SSF52540">
    <property type="entry name" value="P-loop containing nucleoside triphosphate hydrolases"/>
    <property type="match status" value="1"/>
</dbReference>
<gene>
    <name evidence="3" type="ORF">Syn7803C8_175</name>
</gene>
<evidence type="ECO:0000313" key="3">
    <source>
        <dbReference type="EMBL" id="AIX21499.1"/>
    </source>
</evidence>
<keyword evidence="1" id="KW-0238">DNA-binding</keyword>
<evidence type="ECO:0000313" key="4">
    <source>
        <dbReference type="Proteomes" id="UP000185321"/>
    </source>
</evidence>
<keyword evidence="1" id="KW-0547">Nucleotide-binding</keyword>
<dbReference type="InterPro" id="IPR027417">
    <property type="entry name" value="P-loop_NTPase"/>
</dbReference>
<protein>
    <recommendedName>
        <fullName evidence="1">DnaB-like replicative helicase</fullName>
        <ecNumber evidence="1">3.6.4.-</ecNumber>
    </recommendedName>
</protein>
<dbReference type="HAMAP" id="MF_04155">
    <property type="entry name" value="Helic_T4"/>
    <property type="match status" value="1"/>
</dbReference>
<dbReference type="GO" id="GO:0006260">
    <property type="term" value="P:DNA replication"/>
    <property type="evidence" value="ECO:0007669"/>
    <property type="project" value="UniProtKB-KW"/>
</dbReference>
<dbReference type="InterPro" id="IPR046393">
    <property type="entry name" value="Helic_T4"/>
</dbReference>